<evidence type="ECO:0000313" key="2">
    <source>
        <dbReference type="Proteomes" id="UP001062846"/>
    </source>
</evidence>
<proteinExistence type="predicted"/>
<evidence type="ECO:0000313" key="1">
    <source>
        <dbReference type="EMBL" id="KAI8533262.1"/>
    </source>
</evidence>
<sequence length="681" mass="78573">MGMSMEEEASSSSLSMEDNKVNIDIDMDKRIVDATEVRVLDETETAINAIEKVEDPKVGMLFDSVNELVGFYKMYGQEKGFGVSIRTSKKGSDGKLRYVTIACSHMGKHRIRSSNPLKLRPQSKTDCKAKLSVVLCPDGKWMVNSMILDHNHGLNPDKVRFYRCHRTSQLSVKRMLEKDDIDSTRVNKSSNPFGLEIGGHEHLRFLEKDCRDYTSTVKYLQFRPGDAAAMQSYFLKMKLDNSAFFYSMDFGDDAQLRNVFWVDARSRAAFKEFGDVVAFDTTYLINKYVLPFAPFIGVNHHGQQALLGCALISSEDTRTFTWLFETWLASISGCPPSAMITAEDRALKNATEMVFPSARHRWCLSHIMKKLPEKLKGYKQYESIKICMQNVVYDSISKGEFEESWGRLIENYNLESSEWLLWLYEERHRWVPAFVKDTFWAGMSTTKRNDSMRTFFDGHVNSKTTLKQFTELYEIVLAKKVENEYNEECSSFNSCLPCITPYEMEKQFQSAYTTAKFKEFQQELIGKIYCNSFSCKESASISEYAVGEDVSTGESHRRVTFNVLFNQDTNEVNCDCCLFEFRGILCRHQIVVLHQRAIYRAPNKYILPRWSKAVRRRHTRVQISYDKRSQTPEALRFEKTCNAFHELADMAGNSEERWEKVAGMVNQLHEEMKGGGCLRKQ</sequence>
<organism evidence="1 2">
    <name type="scientific">Rhododendron molle</name>
    <name type="common">Chinese azalea</name>
    <name type="synonym">Azalea mollis</name>
    <dbReference type="NCBI Taxonomy" id="49168"/>
    <lineage>
        <taxon>Eukaryota</taxon>
        <taxon>Viridiplantae</taxon>
        <taxon>Streptophyta</taxon>
        <taxon>Embryophyta</taxon>
        <taxon>Tracheophyta</taxon>
        <taxon>Spermatophyta</taxon>
        <taxon>Magnoliopsida</taxon>
        <taxon>eudicotyledons</taxon>
        <taxon>Gunneridae</taxon>
        <taxon>Pentapetalae</taxon>
        <taxon>asterids</taxon>
        <taxon>Ericales</taxon>
        <taxon>Ericaceae</taxon>
        <taxon>Ericoideae</taxon>
        <taxon>Rhodoreae</taxon>
        <taxon>Rhododendron</taxon>
    </lineage>
</organism>
<protein>
    <submittedName>
        <fullName evidence="1">Uncharacterized protein</fullName>
    </submittedName>
</protein>
<accession>A0ACC0LY70</accession>
<comment type="caution">
    <text evidence="1">The sequence shown here is derived from an EMBL/GenBank/DDBJ whole genome shotgun (WGS) entry which is preliminary data.</text>
</comment>
<name>A0ACC0LY70_RHOML</name>
<gene>
    <name evidence="1" type="ORF">RHMOL_Rhmol11G0284200</name>
</gene>
<dbReference type="EMBL" id="CM046398">
    <property type="protein sequence ID" value="KAI8533262.1"/>
    <property type="molecule type" value="Genomic_DNA"/>
</dbReference>
<keyword evidence="2" id="KW-1185">Reference proteome</keyword>
<reference evidence="1" key="1">
    <citation type="submission" date="2022-02" db="EMBL/GenBank/DDBJ databases">
        <title>Plant Genome Project.</title>
        <authorList>
            <person name="Zhang R.-G."/>
        </authorList>
    </citation>
    <scope>NUCLEOTIDE SEQUENCE</scope>
    <source>
        <strain evidence="1">AT1</strain>
    </source>
</reference>
<dbReference type="Proteomes" id="UP001062846">
    <property type="component" value="Chromosome 11"/>
</dbReference>